<dbReference type="OrthoDB" id="9971853at2759"/>
<comment type="similarity">
    <text evidence="1">Belongs to the glycosyl hydrolase 5 (cellulase A) family.</text>
</comment>
<evidence type="ECO:0000256" key="1">
    <source>
        <dbReference type="ARBA" id="ARBA00005641"/>
    </source>
</evidence>
<sequence>MSVSEDFSRTESEASFVLVDGEKRRVSSASSSSFAGEHEHPSAAPGYRPGAVPSYAHDWTGAGLQKHGRHFVDKYGRVCSLRGVNVSGACKTPVNHDHEIFPADAETVTFVGRPFPLDEAPEHFARLRRWGFNFIRFLVTWEAVEHGGLGQYDTEYLEYLREILSMLPQYGMIAFVALHQDVWSRYSGGSGAPAWTLEAVGFDLHKLEETHAAWLKGVKGGGHTEEERGLWPCGYQKLTASTMATCFWAGDIFAPKLRLKNKHGAEVGIQEYLQGAFLDMFAELARATGDLEGVIGFEMMNEPHRGYIELQSLHAFDYNTDLHLGSIPTAFESFQLGAGYPTEVATWTRSFPFPTRKTGRAMLNPHGSRVWRPDGPTLGLCIWEMHGVWGYDVKKKEAVVLRESYFVNHSTGGQRVDWYTDCFYPLIKKWEKTVRSVVAPEKFLFLEPIPNEFCPPSFTPDRQVSNMVYAPHWYDLKGLFDKAFSDFTVNVQGLSRGMFPLKGLYWGQRGARENFALQIRNIVEYGYKSLGEIPVILGECGIPMDMNKGEAFTTDDWTWQSRMMDAMMTGLERALIGFTLWNYNPLNADDTGDEWNGENFSWFSKRRALPAMMLDFEQDAVGLDQGGRILEAVVRPYAAKTAGVPLAFEYEMNTGAFKFEWANPGGNDIGSADVAKPPLGGHPELTAWQTEIFVPSMVTKGRRVIVRGLQEKDLWAHDEKRQTLFIVVADRTPGTRHTVRFDVVPRLEGVFEVNDLWSDWKHSIISFIGMLVCIIAYRLAA</sequence>
<dbReference type="STRING" id="1314674.A0A0D7BUT5"/>
<dbReference type="SUPFAM" id="SSF51445">
    <property type="entry name" value="(Trans)glycosidases"/>
    <property type="match status" value="1"/>
</dbReference>
<dbReference type="GO" id="GO:1904462">
    <property type="term" value="P:ergosteryl 3-beta-D-glucoside catabolic process"/>
    <property type="evidence" value="ECO:0007669"/>
    <property type="project" value="TreeGrafter"/>
</dbReference>
<feature type="domain" description="Glycoside hydrolase family 5 C-terminal" evidence="5">
    <location>
        <begin position="635"/>
        <end position="740"/>
    </location>
</feature>
<name>A0A0D7BUT5_9AGAR</name>
<gene>
    <name evidence="6" type="ORF">CYLTODRAFT_365913</name>
</gene>
<proteinExistence type="inferred from homology"/>
<evidence type="ECO:0000259" key="4">
    <source>
        <dbReference type="Pfam" id="PF00150"/>
    </source>
</evidence>
<dbReference type="EMBL" id="KN880436">
    <property type="protein sequence ID" value="KIY73386.1"/>
    <property type="molecule type" value="Genomic_DNA"/>
</dbReference>
<dbReference type="GO" id="GO:0050295">
    <property type="term" value="F:steryl-beta-glucosidase activity"/>
    <property type="evidence" value="ECO:0007669"/>
    <property type="project" value="TreeGrafter"/>
</dbReference>
<dbReference type="PANTHER" id="PTHR31308:SF5">
    <property type="entry name" value="ERGOSTERYL-BETA-GLUCOSIDASE"/>
    <property type="match status" value="1"/>
</dbReference>
<accession>A0A0D7BUT5</accession>
<dbReference type="InterPro" id="IPR041036">
    <property type="entry name" value="GH5_C"/>
</dbReference>
<evidence type="ECO:0000256" key="2">
    <source>
        <dbReference type="ARBA" id="ARBA00022801"/>
    </source>
</evidence>
<evidence type="ECO:0000313" key="7">
    <source>
        <dbReference type="Proteomes" id="UP000054007"/>
    </source>
</evidence>
<dbReference type="GO" id="GO:0000272">
    <property type="term" value="P:polysaccharide catabolic process"/>
    <property type="evidence" value="ECO:0007669"/>
    <property type="project" value="InterPro"/>
</dbReference>
<protein>
    <submittedName>
        <fullName evidence="6">Glycoside hydrolase family 5 protein</fullName>
    </submittedName>
</protein>
<dbReference type="Pfam" id="PF18564">
    <property type="entry name" value="Glyco_hydro_5_C"/>
    <property type="match status" value="1"/>
</dbReference>
<evidence type="ECO:0000259" key="5">
    <source>
        <dbReference type="Pfam" id="PF18564"/>
    </source>
</evidence>
<dbReference type="AlphaFoldDB" id="A0A0D7BUT5"/>
<evidence type="ECO:0000256" key="3">
    <source>
        <dbReference type="ARBA" id="ARBA00023295"/>
    </source>
</evidence>
<keyword evidence="3" id="KW-0326">Glycosidase</keyword>
<reference evidence="6 7" key="1">
    <citation type="journal article" date="2015" name="Fungal Genet. Biol.">
        <title>Evolution of novel wood decay mechanisms in Agaricales revealed by the genome sequences of Fistulina hepatica and Cylindrobasidium torrendii.</title>
        <authorList>
            <person name="Floudas D."/>
            <person name="Held B.W."/>
            <person name="Riley R."/>
            <person name="Nagy L.G."/>
            <person name="Koehler G."/>
            <person name="Ransdell A.S."/>
            <person name="Younus H."/>
            <person name="Chow J."/>
            <person name="Chiniquy J."/>
            <person name="Lipzen A."/>
            <person name="Tritt A."/>
            <person name="Sun H."/>
            <person name="Haridas S."/>
            <person name="LaButti K."/>
            <person name="Ohm R.A."/>
            <person name="Kues U."/>
            <person name="Blanchette R.A."/>
            <person name="Grigoriev I.V."/>
            <person name="Minto R.E."/>
            <person name="Hibbett D.S."/>
        </authorList>
    </citation>
    <scope>NUCLEOTIDE SEQUENCE [LARGE SCALE GENOMIC DNA]</scope>
    <source>
        <strain evidence="6 7">FP15055 ss-10</strain>
    </source>
</reference>
<evidence type="ECO:0000313" key="6">
    <source>
        <dbReference type="EMBL" id="KIY73386.1"/>
    </source>
</evidence>
<keyword evidence="7" id="KW-1185">Reference proteome</keyword>
<dbReference type="InterPro" id="IPR017853">
    <property type="entry name" value="GH"/>
</dbReference>
<dbReference type="PROSITE" id="PS00659">
    <property type="entry name" value="GLYCOSYL_HYDROL_F5"/>
    <property type="match status" value="1"/>
</dbReference>
<keyword evidence="2 6" id="KW-0378">Hydrolase</keyword>
<dbReference type="Gene3D" id="2.60.40.1180">
    <property type="entry name" value="Golgi alpha-mannosidase II"/>
    <property type="match status" value="1"/>
</dbReference>
<dbReference type="InterPro" id="IPR018087">
    <property type="entry name" value="Glyco_hydro_5_CS"/>
</dbReference>
<dbReference type="Gene3D" id="3.20.20.80">
    <property type="entry name" value="Glycosidases"/>
    <property type="match status" value="2"/>
</dbReference>
<feature type="domain" description="Glycoside hydrolase family 5" evidence="4">
    <location>
        <begin position="119"/>
        <end position="305"/>
    </location>
</feature>
<dbReference type="Proteomes" id="UP000054007">
    <property type="component" value="Unassembled WGS sequence"/>
</dbReference>
<dbReference type="InterPro" id="IPR013780">
    <property type="entry name" value="Glyco_hydro_b"/>
</dbReference>
<dbReference type="Pfam" id="PF00150">
    <property type="entry name" value="Cellulase"/>
    <property type="match status" value="1"/>
</dbReference>
<dbReference type="InterPro" id="IPR052066">
    <property type="entry name" value="Glycosphingolipid_Hydrolases"/>
</dbReference>
<dbReference type="InterPro" id="IPR001547">
    <property type="entry name" value="Glyco_hydro_5"/>
</dbReference>
<organism evidence="6 7">
    <name type="scientific">Cylindrobasidium torrendii FP15055 ss-10</name>
    <dbReference type="NCBI Taxonomy" id="1314674"/>
    <lineage>
        <taxon>Eukaryota</taxon>
        <taxon>Fungi</taxon>
        <taxon>Dikarya</taxon>
        <taxon>Basidiomycota</taxon>
        <taxon>Agaricomycotina</taxon>
        <taxon>Agaricomycetes</taxon>
        <taxon>Agaricomycetidae</taxon>
        <taxon>Agaricales</taxon>
        <taxon>Marasmiineae</taxon>
        <taxon>Physalacriaceae</taxon>
        <taxon>Cylindrobasidium</taxon>
    </lineage>
</organism>
<dbReference type="PANTHER" id="PTHR31308">
    <property type="match status" value="1"/>
</dbReference>